<evidence type="ECO:0000313" key="3">
    <source>
        <dbReference type="Proteomes" id="UP001595906"/>
    </source>
</evidence>
<dbReference type="Gene3D" id="3.10.450.50">
    <property type="match status" value="1"/>
</dbReference>
<dbReference type="Pfam" id="PF14534">
    <property type="entry name" value="DUF4440"/>
    <property type="match status" value="1"/>
</dbReference>
<dbReference type="SUPFAM" id="SSF54427">
    <property type="entry name" value="NTF2-like"/>
    <property type="match status" value="1"/>
</dbReference>
<comment type="caution">
    <text evidence="2">The sequence shown here is derived from an EMBL/GenBank/DDBJ whole genome shotgun (WGS) entry which is preliminary data.</text>
</comment>
<feature type="domain" description="DUF4440" evidence="1">
    <location>
        <begin position="26"/>
        <end position="133"/>
    </location>
</feature>
<reference evidence="3" key="1">
    <citation type="journal article" date="2019" name="Int. J. Syst. Evol. Microbiol.">
        <title>The Global Catalogue of Microorganisms (GCM) 10K type strain sequencing project: providing services to taxonomists for standard genome sequencing and annotation.</title>
        <authorList>
            <consortium name="The Broad Institute Genomics Platform"/>
            <consortium name="The Broad Institute Genome Sequencing Center for Infectious Disease"/>
            <person name="Wu L."/>
            <person name="Ma J."/>
        </authorList>
    </citation>
    <scope>NUCLEOTIDE SEQUENCE [LARGE SCALE GENOMIC DNA]</scope>
    <source>
        <strain evidence="3">CECT 8010</strain>
    </source>
</reference>
<organism evidence="2 3">
    <name type="scientific">Parasediminibacterium paludis</name>
    <dbReference type="NCBI Taxonomy" id="908966"/>
    <lineage>
        <taxon>Bacteria</taxon>
        <taxon>Pseudomonadati</taxon>
        <taxon>Bacteroidota</taxon>
        <taxon>Chitinophagia</taxon>
        <taxon>Chitinophagales</taxon>
        <taxon>Chitinophagaceae</taxon>
        <taxon>Parasediminibacterium</taxon>
    </lineage>
</organism>
<keyword evidence="3" id="KW-1185">Reference proteome</keyword>
<accession>A0ABV8Q1N9</accession>
<dbReference type="InterPro" id="IPR027843">
    <property type="entry name" value="DUF4440"/>
</dbReference>
<sequence length="144" mass="16062">MQHLLLCSFLIIAFQSFSQTTAEKDILKLSANIFSWEVTNKIDSLEQVFDERFVVVSGDGSSQNKKQYMAVLRSGNFIHNSIDVTESIATVVDNTATVIGKGTFTVTISGNKISLPLSYIEVFTRANNKRDWKVLAMHATVLQK</sequence>
<evidence type="ECO:0000313" key="2">
    <source>
        <dbReference type="EMBL" id="MFC4233460.1"/>
    </source>
</evidence>
<dbReference type="Proteomes" id="UP001595906">
    <property type="component" value="Unassembled WGS sequence"/>
</dbReference>
<name>A0ABV8Q1N9_9BACT</name>
<dbReference type="RefSeq" id="WP_379015742.1">
    <property type="nucleotide sequence ID" value="NZ_JBHSDC010000029.1"/>
</dbReference>
<proteinExistence type="predicted"/>
<gene>
    <name evidence="2" type="ORF">ACFOW1_16280</name>
</gene>
<dbReference type="EMBL" id="JBHSDC010000029">
    <property type="protein sequence ID" value="MFC4233460.1"/>
    <property type="molecule type" value="Genomic_DNA"/>
</dbReference>
<protein>
    <submittedName>
        <fullName evidence="2">Nuclear transport factor 2 family protein</fullName>
    </submittedName>
</protein>
<evidence type="ECO:0000259" key="1">
    <source>
        <dbReference type="Pfam" id="PF14534"/>
    </source>
</evidence>
<dbReference type="InterPro" id="IPR032710">
    <property type="entry name" value="NTF2-like_dom_sf"/>
</dbReference>